<dbReference type="PANTHER" id="PTHR46656:SF3">
    <property type="entry name" value="PUTATIVE-RELATED"/>
    <property type="match status" value="1"/>
</dbReference>
<keyword evidence="1" id="KW-0808">Transferase</keyword>
<accession>A0A4U1HWA7</accession>
<protein>
    <submittedName>
        <fullName evidence="1">Glycosyltransferase family 4 protein</fullName>
    </submittedName>
</protein>
<proteinExistence type="predicted"/>
<dbReference type="RefSeq" id="WP_136897196.1">
    <property type="nucleotide sequence ID" value="NZ_SWJE01000012.1"/>
</dbReference>
<comment type="caution">
    <text evidence="1">The sequence shown here is derived from an EMBL/GenBank/DDBJ whole genome shotgun (WGS) entry which is preliminary data.</text>
</comment>
<evidence type="ECO:0000313" key="1">
    <source>
        <dbReference type="EMBL" id="TKC85979.1"/>
    </source>
</evidence>
<dbReference type="OrthoDB" id="9816564at2"/>
<reference evidence="1 2" key="1">
    <citation type="submission" date="2019-04" db="EMBL/GenBank/DDBJ databases">
        <title>Trinickia sp. 7GSK02, isolated from subtropical forest soil.</title>
        <authorList>
            <person name="Gao Z.-H."/>
            <person name="Qiu L.-H."/>
        </authorList>
    </citation>
    <scope>NUCLEOTIDE SEQUENCE [LARGE SCALE GENOMIC DNA]</scope>
    <source>
        <strain evidence="1 2">7GSK02</strain>
    </source>
</reference>
<gene>
    <name evidence="1" type="ORF">FAZ69_21955</name>
</gene>
<name>A0A4U1HWA7_9BURK</name>
<organism evidence="1 2">
    <name type="scientific">Trinickia terrae</name>
    <dbReference type="NCBI Taxonomy" id="2571161"/>
    <lineage>
        <taxon>Bacteria</taxon>
        <taxon>Pseudomonadati</taxon>
        <taxon>Pseudomonadota</taxon>
        <taxon>Betaproteobacteria</taxon>
        <taxon>Burkholderiales</taxon>
        <taxon>Burkholderiaceae</taxon>
        <taxon>Trinickia</taxon>
    </lineage>
</organism>
<dbReference type="PANTHER" id="PTHR46656">
    <property type="entry name" value="PUTATIVE-RELATED"/>
    <property type="match status" value="1"/>
</dbReference>
<dbReference type="Proteomes" id="UP000305539">
    <property type="component" value="Unassembled WGS sequence"/>
</dbReference>
<dbReference type="AlphaFoldDB" id="A0A4U1HWA7"/>
<dbReference type="Pfam" id="PF20706">
    <property type="entry name" value="GT4-conflict"/>
    <property type="match status" value="1"/>
</dbReference>
<sequence>MRNILLNWKMGNFSGWGILGLNLFAQWANLPYIRPIMGYPIDPYDLPMVDPLRLICLRNAFGEANNYLARLQPDSRGQRKLKGTVIDGLGSDLAGGAFFGDANIGRCVFEDTTLGNAREKLARYDQLLCGSNWNAGLLEAKTGRRPKVIFEGVDTSIFCPGPRSGIFDASKFYIFSGGKIEHRKGQDVTLLAFREFSRRHEDAVLVTAWHSLWPQSVVGYKGRLDHPVQLDAQGQFDIRRWVHENGIDPARVLDLRPIPNALMPVVLREMDVCVQPSRAEACTNLLAKEAMACAVPVIVTANTGMLDLVADGNCVPLTRQTPVVDYPAMGTEGWGEPDVDELLEALEWAYRNRSAAKAIGVAGSQWLTEQGRTWSAHAKQVLEWVMAA</sequence>
<dbReference type="CDD" id="cd03801">
    <property type="entry name" value="GT4_PimA-like"/>
    <property type="match status" value="1"/>
</dbReference>
<dbReference type="EMBL" id="SWJE01000012">
    <property type="protein sequence ID" value="TKC85979.1"/>
    <property type="molecule type" value="Genomic_DNA"/>
</dbReference>
<evidence type="ECO:0000313" key="2">
    <source>
        <dbReference type="Proteomes" id="UP000305539"/>
    </source>
</evidence>
<dbReference type="GO" id="GO:0016740">
    <property type="term" value="F:transferase activity"/>
    <property type="evidence" value="ECO:0007669"/>
    <property type="project" value="UniProtKB-KW"/>
</dbReference>
<keyword evidence="2" id="KW-1185">Reference proteome</keyword>
<dbReference type="SUPFAM" id="SSF53756">
    <property type="entry name" value="UDP-Glycosyltransferase/glycogen phosphorylase"/>
    <property type="match status" value="1"/>
</dbReference>
<dbReference type="Gene3D" id="3.40.50.2000">
    <property type="entry name" value="Glycogen Phosphorylase B"/>
    <property type="match status" value="1"/>
</dbReference>